<dbReference type="InterPro" id="IPR036380">
    <property type="entry name" value="Isochorismatase-like_sf"/>
</dbReference>
<dbReference type="AlphaFoldDB" id="A0A9P4UNR3"/>
<name>A0A9P4UNR3_9PEZI</name>
<dbReference type="InterPro" id="IPR050272">
    <property type="entry name" value="Isochorismatase-like_hydrls"/>
</dbReference>
<keyword evidence="2" id="KW-0378">Hydrolase</keyword>
<comment type="similarity">
    <text evidence="1">Belongs to the isochorismatase family.</text>
</comment>
<evidence type="ECO:0000256" key="2">
    <source>
        <dbReference type="ARBA" id="ARBA00022801"/>
    </source>
</evidence>
<feature type="domain" description="Isochorismatase-like" evidence="3">
    <location>
        <begin position="197"/>
        <end position="301"/>
    </location>
</feature>
<accession>A0A9P4UNR3</accession>
<comment type="caution">
    <text evidence="4">The sequence shown here is derived from an EMBL/GenBank/DDBJ whole genome shotgun (WGS) entry which is preliminary data.</text>
</comment>
<reference evidence="4" key="1">
    <citation type="journal article" date="2020" name="Stud. Mycol.">
        <title>101 Dothideomycetes genomes: a test case for predicting lifestyles and emergence of pathogens.</title>
        <authorList>
            <person name="Haridas S."/>
            <person name="Albert R."/>
            <person name="Binder M."/>
            <person name="Bloem J."/>
            <person name="Labutti K."/>
            <person name="Salamov A."/>
            <person name="Andreopoulos B."/>
            <person name="Baker S."/>
            <person name="Barry K."/>
            <person name="Bills G."/>
            <person name="Bluhm B."/>
            <person name="Cannon C."/>
            <person name="Castanera R."/>
            <person name="Culley D."/>
            <person name="Daum C."/>
            <person name="Ezra D."/>
            <person name="Gonzalez J."/>
            <person name="Henrissat B."/>
            <person name="Kuo A."/>
            <person name="Liang C."/>
            <person name="Lipzen A."/>
            <person name="Lutzoni F."/>
            <person name="Magnuson J."/>
            <person name="Mondo S."/>
            <person name="Nolan M."/>
            <person name="Ohm R."/>
            <person name="Pangilinan J."/>
            <person name="Park H.-J."/>
            <person name="Ramirez L."/>
            <person name="Alfaro M."/>
            <person name="Sun H."/>
            <person name="Tritt A."/>
            <person name="Yoshinaga Y."/>
            <person name="Zwiers L.-H."/>
            <person name="Turgeon B."/>
            <person name="Goodwin S."/>
            <person name="Spatafora J."/>
            <person name="Crous P."/>
            <person name="Grigoriev I."/>
        </authorList>
    </citation>
    <scope>NUCLEOTIDE SEQUENCE</scope>
    <source>
        <strain evidence="4">CBS 116435</strain>
    </source>
</reference>
<dbReference type="GO" id="GO:0016787">
    <property type="term" value="F:hydrolase activity"/>
    <property type="evidence" value="ECO:0007669"/>
    <property type="project" value="UniProtKB-KW"/>
</dbReference>
<gene>
    <name evidence="4" type="ORF">K431DRAFT_283778</name>
</gene>
<dbReference type="EMBL" id="MU003781">
    <property type="protein sequence ID" value="KAF2722637.1"/>
    <property type="molecule type" value="Genomic_DNA"/>
</dbReference>
<dbReference type="PANTHER" id="PTHR43540:SF9">
    <property type="entry name" value="FAMILY HYDROLASE, PUTATIVE (AFU_ORTHOLOGUE AFUA_2G08700)-RELATED"/>
    <property type="match status" value="1"/>
</dbReference>
<sequence length="339" mass="37174">MATILSDSPTVTHSGSQASQRILVGTGKSSWVWSADGWDLTHSENPESCQSETGINLHCELVNVKIDPKKTALLIIDMQNFSLNKALDPPSAPPMYHAEHAILQHAIPAARKLGMQTIWLNWGLTEEDLADLPPAEVRVFAFDVNTKKADYGLEDRCGDPKDPENFLNCGERPNLARLPGAELGEIVLDDGSRVNAGRVMMKGTWNTALHGPLAAAYEEGKRAARPDVWIDKNRNSALWHDKTTLGGYLRKEKIQTLLFSGVNTDQCVGATLQDAHAQSFDTIMLRDGCATDSPPYAQASYEFNCTRSWGFLSSCRALSRAAGLENDDFTNHMATETST</sequence>
<dbReference type="SUPFAM" id="SSF52499">
    <property type="entry name" value="Isochorismatase-like hydrolases"/>
    <property type="match status" value="1"/>
</dbReference>
<protein>
    <submittedName>
        <fullName evidence="4">Isochorismatase family protein</fullName>
    </submittedName>
</protein>
<dbReference type="Gene3D" id="3.40.50.850">
    <property type="entry name" value="Isochorismatase-like"/>
    <property type="match status" value="1"/>
</dbReference>
<organism evidence="4 5">
    <name type="scientific">Polychaeton citri CBS 116435</name>
    <dbReference type="NCBI Taxonomy" id="1314669"/>
    <lineage>
        <taxon>Eukaryota</taxon>
        <taxon>Fungi</taxon>
        <taxon>Dikarya</taxon>
        <taxon>Ascomycota</taxon>
        <taxon>Pezizomycotina</taxon>
        <taxon>Dothideomycetes</taxon>
        <taxon>Dothideomycetidae</taxon>
        <taxon>Capnodiales</taxon>
        <taxon>Capnodiaceae</taxon>
        <taxon>Polychaeton</taxon>
    </lineage>
</organism>
<dbReference type="CDD" id="cd00431">
    <property type="entry name" value="cysteine_hydrolases"/>
    <property type="match status" value="1"/>
</dbReference>
<keyword evidence="5" id="KW-1185">Reference proteome</keyword>
<dbReference type="Proteomes" id="UP000799441">
    <property type="component" value="Unassembled WGS sequence"/>
</dbReference>
<proteinExistence type="inferred from homology"/>
<evidence type="ECO:0000313" key="4">
    <source>
        <dbReference type="EMBL" id="KAF2722637.1"/>
    </source>
</evidence>
<dbReference type="OrthoDB" id="167809at2759"/>
<evidence type="ECO:0000313" key="5">
    <source>
        <dbReference type="Proteomes" id="UP000799441"/>
    </source>
</evidence>
<evidence type="ECO:0000259" key="3">
    <source>
        <dbReference type="Pfam" id="PF00857"/>
    </source>
</evidence>
<dbReference type="PANTHER" id="PTHR43540">
    <property type="entry name" value="PEROXYUREIDOACRYLATE/UREIDOACRYLATE AMIDOHYDROLASE-RELATED"/>
    <property type="match status" value="1"/>
</dbReference>
<dbReference type="InterPro" id="IPR000868">
    <property type="entry name" value="Isochorismatase-like_dom"/>
</dbReference>
<dbReference type="Pfam" id="PF00857">
    <property type="entry name" value="Isochorismatase"/>
    <property type="match status" value="1"/>
</dbReference>
<evidence type="ECO:0000256" key="1">
    <source>
        <dbReference type="ARBA" id="ARBA00006336"/>
    </source>
</evidence>